<organism evidence="1 2">
    <name type="scientific">Pleuronectes platessa</name>
    <name type="common">European plaice</name>
    <dbReference type="NCBI Taxonomy" id="8262"/>
    <lineage>
        <taxon>Eukaryota</taxon>
        <taxon>Metazoa</taxon>
        <taxon>Chordata</taxon>
        <taxon>Craniata</taxon>
        <taxon>Vertebrata</taxon>
        <taxon>Euteleostomi</taxon>
        <taxon>Actinopterygii</taxon>
        <taxon>Neopterygii</taxon>
        <taxon>Teleostei</taxon>
        <taxon>Neoteleostei</taxon>
        <taxon>Acanthomorphata</taxon>
        <taxon>Carangaria</taxon>
        <taxon>Pleuronectiformes</taxon>
        <taxon>Pleuronectoidei</taxon>
        <taxon>Pleuronectidae</taxon>
        <taxon>Pleuronectes</taxon>
    </lineage>
</organism>
<reference evidence="1" key="1">
    <citation type="submission" date="2020-03" db="EMBL/GenBank/DDBJ databases">
        <authorList>
            <person name="Weist P."/>
        </authorList>
    </citation>
    <scope>NUCLEOTIDE SEQUENCE</scope>
</reference>
<accession>A0A9N7VME1</accession>
<dbReference type="EMBL" id="CADEAL010004264">
    <property type="protein sequence ID" value="CAB1455632.1"/>
    <property type="molecule type" value="Genomic_DNA"/>
</dbReference>
<keyword evidence="2" id="KW-1185">Reference proteome</keyword>
<protein>
    <submittedName>
        <fullName evidence="1">Uncharacterized protein</fullName>
    </submittedName>
</protein>
<evidence type="ECO:0000313" key="1">
    <source>
        <dbReference type="EMBL" id="CAB1455632.1"/>
    </source>
</evidence>
<proteinExistence type="predicted"/>
<sequence>MKTHHFHVTLGRNREEVAEAMKGALQPLISVYTKPILLLLLLFTRTLLTQQSTPVPLPLLSSLTPSLRLSLFLSSSSSYSHIGVHERARLLVARAVEDHSGIAF</sequence>
<dbReference type="Proteomes" id="UP001153269">
    <property type="component" value="Unassembled WGS sequence"/>
</dbReference>
<name>A0A9N7VME1_PLEPL</name>
<gene>
    <name evidence="1" type="ORF">PLEPLA_LOCUS43413</name>
</gene>
<evidence type="ECO:0000313" key="2">
    <source>
        <dbReference type="Proteomes" id="UP001153269"/>
    </source>
</evidence>
<dbReference type="AlphaFoldDB" id="A0A9N7VME1"/>
<comment type="caution">
    <text evidence="1">The sequence shown here is derived from an EMBL/GenBank/DDBJ whole genome shotgun (WGS) entry which is preliminary data.</text>
</comment>